<feature type="domain" description="PucR C-terminal helix-turn-helix" evidence="3">
    <location>
        <begin position="425"/>
        <end position="482"/>
    </location>
</feature>
<reference evidence="5 6" key="1">
    <citation type="submission" date="2024-02" db="EMBL/GenBank/DDBJ databases">
        <title>Bifidobacterium honeyensis sp. nov., isolated from the comb honey.</title>
        <authorList>
            <person name="Liu W."/>
            <person name="Li Y."/>
        </authorList>
    </citation>
    <scope>NUCLEOTIDE SEQUENCE [LARGE SCALE GENOMIC DNA]</scope>
    <source>
        <strain evidence="5 6">IMAU50988</strain>
    </source>
</reference>
<evidence type="ECO:0000256" key="2">
    <source>
        <dbReference type="SAM" id="MobiDB-lite"/>
    </source>
</evidence>
<feature type="domain" description="CdaR GGDEF-like" evidence="4">
    <location>
        <begin position="259"/>
        <end position="371"/>
    </location>
</feature>
<dbReference type="InterPro" id="IPR025736">
    <property type="entry name" value="PucR_C-HTH_dom"/>
</dbReference>
<feature type="compositionally biased region" description="Low complexity" evidence="2">
    <location>
        <begin position="79"/>
        <end position="90"/>
    </location>
</feature>
<evidence type="ECO:0000259" key="4">
    <source>
        <dbReference type="Pfam" id="PF17853"/>
    </source>
</evidence>
<evidence type="ECO:0000313" key="6">
    <source>
        <dbReference type="Proteomes" id="UP001373159"/>
    </source>
</evidence>
<organism evidence="5 6">
    <name type="scientific">Bifidobacterium favimelis</name>
    <dbReference type="NCBI Taxonomy" id="3122979"/>
    <lineage>
        <taxon>Bacteria</taxon>
        <taxon>Bacillati</taxon>
        <taxon>Actinomycetota</taxon>
        <taxon>Actinomycetes</taxon>
        <taxon>Bifidobacteriales</taxon>
        <taxon>Bifidobacteriaceae</taxon>
        <taxon>Bifidobacterium</taxon>
    </lineage>
</organism>
<sequence>MSQTGFPSKGRPVLGGGGDGGWGRHDTGVRHVPDHRHQGGSEPSLTTDGGGNRPDYKQDAVKSHKVRGRGRLIDAEAWPGTPSTPGTPKKPAGRTVVQLPDPIRGIVHQAEDRLGDQLSWYKDLTDHNKKILNQIIDTAVHDFLTWEETYSAGKSHAQMETLRPVVDGLFHIAPVGFTRIVSLRQALDVTRVIVSILEANVPAFARPGREEDAKEAMLYYAREVAFSAAAVYADLAEAREDWNARTETLAVEDLVDGITDHRVSARLSMLGWPLDYRSFALVGRLAHVDQLGSGLVQQHIRGALESAGGQCLISNRDELTVVLINPGHNGRPEDICADILRFFDRKRPVCCGPIRQNIQGASETIRAALSTSQVADAVDDGPAGHLIHADEVLPERALNGDRAAADQLYREVYGNLRGEDPGNPLLTTLDTFLRSGGSLELTAKKLNVHPNTVRYRLKRSVEATGWDPTDPREAYVLHTALTIGRIRESNRDETTGPA</sequence>
<keyword evidence="6" id="KW-1185">Reference proteome</keyword>
<dbReference type="EMBL" id="JBANBB010000001">
    <property type="protein sequence ID" value="MEK0306114.1"/>
    <property type="molecule type" value="Genomic_DNA"/>
</dbReference>
<dbReference type="Proteomes" id="UP001373159">
    <property type="component" value="Unassembled WGS sequence"/>
</dbReference>
<dbReference type="InterPro" id="IPR041522">
    <property type="entry name" value="CdaR_GGDEF"/>
</dbReference>
<name>A0ABU8ZNE5_9BIFI</name>
<evidence type="ECO:0000256" key="1">
    <source>
        <dbReference type="ARBA" id="ARBA00006754"/>
    </source>
</evidence>
<dbReference type="InterPro" id="IPR051448">
    <property type="entry name" value="CdaR-like_regulators"/>
</dbReference>
<evidence type="ECO:0000313" key="5">
    <source>
        <dbReference type="EMBL" id="MEK0306114.1"/>
    </source>
</evidence>
<evidence type="ECO:0000259" key="3">
    <source>
        <dbReference type="Pfam" id="PF13556"/>
    </source>
</evidence>
<feature type="compositionally biased region" description="Basic and acidic residues" evidence="2">
    <location>
        <begin position="22"/>
        <end position="39"/>
    </location>
</feature>
<dbReference type="InterPro" id="IPR042070">
    <property type="entry name" value="PucR_C-HTH_sf"/>
</dbReference>
<protein>
    <submittedName>
        <fullName evidence="5">Helix-turn-helix domain-containing protein</fullName>
    </submittedName>
</protein>
<gene>
    <name evidence="5" type="ORF">V8P97_01300</name>
</gene>
<dbReference type="PANTHER" id="PTHR33744">
    <property type="entry name" value="CARBOHYDRATE DIACID REGULATOR"/>
    <property type="match status" value="1"/>
</dbReference>
<dbReference type="Gene3D" id="1.10.10.2840">
    <property type="entry name" value="PucR C-terminal helix-turn-helix domain"/>
    <property type="match status" value="1"/>
</dbReference>
<comment type="caution">
    <text evidence="5">The sequence shown here is derived from an EMBL/GenBank/DDBJ whole genome shotgun (WGS) entry which is preliminary data.</text>
</comment>
<dbReference type="Pfam" id="PF13556">
    <property type="entry name" value="HTH_30"/>
    <property type="match status" value="1"/>
</dbReference>
<proteinExistence type="inferred from homology"/>
<accession>A0ABU8ZNE5</accession>
<feature type="region of interest" description="Disordered" evidence="2">
    <location>
        <begin position="1"/>
        <end position="95"/>
    </location>
</feature>
<dbReference type="RefSeq" id="WP_340486118.1">
    <property type="nucleotide sequence ID" value="NZ_JBANDZ010000001.1"/>
</dbReference>
<dbReference type="PANTHER" id="PTHR33744:SF7">
    <property type="entry name" value="PUCR FAMILY TRANSCRIPTIONAL REGULATOR"/>
    <property type="match status" value="1"/>
</dbReference>
<dbReference type="Gene3D" id="3.30.70.2730">
    <property type="match status" value="1"/>
</dbReference>
<dbReference type="Pfam" id="PF17853">
    <property type="entry name" value="GGDEF_2"/>
    <property type="match status" value="1"/>
</dbReference>
<comment type="similarity">
    <text evidence="1">Belongs to the CdaR family.</text>
</comment>